<dbReference type="FunFam" id="3.90.1150.10:FF:000066">
    <property type="entry name" value="Putative cystathionine beta-lyase"/>
    <property type="match status" value="1"/>
</dbReference>
<dbReference type="AlphaFoldDB" id="A0AAD6HZ18"/>
<sequence length="387" mass="42993">MEDLEATFSLATNAIHMDDRYAGPDVAPAMHPSTTFRYPYNPEELEPRRTLSKTDMIYARLARPTGSRLEHILTKLLKGNSLVYATGLSAIHAYLVRLGPKKVAIGGGYHGTHAVLDIHHRLTGTLKVGLDQLDKLEPGDVIHLETPLNPTGEARNIAAYAKIAKEKGLYLVVDSTFGPPALQDPFLWGADIVIHSGTKYIGGHSDIMCGILAIQREDLFIGLWEDRCALGSVLGGFESWLGLRSLRTLDIRCRRQSENCTALVAWMTDRIKDTKVNEVNSTVQKITHASLQCSDMNWLQKQMPNGFGPVFGLVMKSEKYAQWLPSKLRIFQHATSLGGVESLIEWRKMSDHSAEGDVLRVSVGIETLEDLQKDISNGFNAIMEMRQ</sequence>
<comment type="caution">
    <text evidence="5">The sequence shown here is derived from an EMBL/GenBank/DDBJ whole genome shotgun (WGS) entry which is preliminary data.</text>
</comment>
<keyword evidence="2 3" id="KW-0663">Pyridoxal phosphate</keyword>
<dbReference type="Pfam" id="PF01053">
    <property type="entry name" value="Cys_Met_Meta_PP"/>
    <property type="match status" value="1"/>
</dbReference>
<comment type="cofactor">
    <cofactor evidence="1 4">
        <name>pyridoxal 5'-phosphate</name>
        <dbReference type="ChEBI" id="CHEBI:597326"/>
    </cofactor>
</comment>
<dbReference type="InterPro" id="IPR015422">
    <property type="entry name" value="PyrdxlP-dep_Trfase_small"/>
</dbReference>
<dbReference type="InterPro" id="IPR054542">
    <property type="entry name" value="Cys_met_metab_PP"/>
</dbReference>
<reference evidence="5" key="2">
    <citation type="submission" date="2023-01" db="EMBL/GenBank/DDBJ databases">
        <authorList>
            <person name="Petersen C."/>
        </authorList>
    </citation>
    <scope>NUCLEOTIDE SEQUENCE</scope>
    <source>
        <strain evidence="5">IBT 15450</strain>
    </source>
</reference>
<gene>
    <name evidence="5" type="ORF">N7460_013046</name>
</gene>
<keyword evidence="6" id="KW-1185">Reference proteome</keyword>
<feature type="modified residue" description="N6-(pyridoxal phosphate)lysine" evidence="3">
    <location>
        <position position="199"/>
    </location>
</feature>
<dbReference type="PIRSF" id="PIRSF001434">
    <property type="entry name" value="CGS"/>
    <property type="match status" value="1"/>
</dbReference>
<dbReference type="InterPro" id="IPR015421">
    <property type="entry name" value="PyrdxlP-dep_Trfase_major"/>
</dbReference>
<dbReference type="FunFam" id="3.40.640.10:FF:000072">
    <property type="entry name" value="Putative cystathionine beta-lyase"/>
    <property type="match status" value="1"/>
</dbReference>
<dbReference type="PANTHER" id="PTHR11808">
    <property type="entry name" value="TRANS-SULFURATION ENZYME FAMILY MEMBER"/>
    <property type="match status" value="1"/>
</dbReference>
<evidence type="ECO:0000256" key="1">
    <source>
        <dbReference type="ARBA" id="ARBA00001933"/>
    </source>
</evidence>
<dbReference type="GO" id="GO:0005737">
    <property type="term" value="C:cytoplasm"/>
    <property type="evidence" value="ECO:0007669"/>
    <property type="project" value="TreeGrafter"/>
</dbReference>
<protein>
    <submittedName>
        <fullName evidence="5">Cys/Met metabolism PLP-dependent enzyme-domain-containing protein</fullName>
    </submittedName>
</protein>
<reference evidence="5" key="1">
    <citation type="journal article" date="2023" name="IMA Fungus">
        <title>Comparative genomic study of the Penicillium genus elucidates a diverse pangenome and 15 lateral gene transfer events.</title>
        <authorList>
            <person name="Petersen C."/>
            <person name="Sorensen T."/>
            <person name="Nielsen M.R."/>
            <person name="Sondergaard T.E."/>
            <person name="Sorensen J.L."/>
            <person name="Fitzpatrick D.A."/>
            <person name="Frisvad J.C."/>
            <person name="Nielsen K.L."/>
        </authorList>
    </citation>
    <scope>NUCLEOTIDE SEQUENCE</scope>
    <source>
        <strain evidence="5">IBT 15450</strain>
    </source>
</reference>
<dbReference type="EMBL" id="JAQJZL010000016">
    <property type="protein sequence ID" value="KAJ6022651.1"/>
    <property type="molecule type" value="Genomic_DNA"/>
</dbReference>
<dbReference type="GO" id="GO:0016846">
    <property type="term" value="F:carbon-sulfur lyase activity"/>
    <property type="evidence" value="ECO:0007669"/>
    <property type="project" value="TreeGrafter"/>
</dbReference>
<dbReference type="PANTHER" id="PTHR11808:SF35">
    <property type="entry name" value="CYSTATHIONINE GAMMA-SYNTHASE (AFU_ORTHOLOGUE AFUA_7G01590)"/>
    <property type="match status" value="1"/>
</dbReference>
<dbReference type="Proteomes" id="UP001219568">
    <property type="component" value="Unassembled WGS sequence"/>
</dbReference>
<accession>A0AAD6HZ18</accession>
<dbReference type="GO" id="GO:0019346">
    <property type="term" value="P:transsulfuration"/>
    <property type="evidence" value="ECO:0007669"/>
    <property type="project" value="InterPro"/>
</dbReference>
<evidence type="ECO:0000256" key="2">
    <source>
        <dbReference type="ARBA" id="ARBA00022898"/>
    </source>
</evidence>
<dbReference type="InterPro" id="IPR000277">
    <property type="entry name" value="Cys/Met-Metab_PyrdxlP-dep_enz"/>
</dbReference>
<proteinExistence type="inferred from homology"/>
<dbReference type="PROSITE" id="PS00868">
    <property type="entry name" value="CYS_MET_METAB_PP"/>
    <property type="match status" value="1"/>
</dbReference>
<evidence type="ECO:0000256" key="4">
    <source>
        <dbReference type="RuleBase" id="RU362118"/>
    </source>
</evidence>
<evidence type="ECO:0000313" key="5">
    <source>
        <dbReference type="EMBL" id="KAJ6022651.1"/>
    </source>
</evidence>
<organism evidence="5 6">
    <name type="scientific">Penicillium canescens</name>
    <dbReference type="NCBI Taxonomy" id="5083"/>
    <lineage>
        <taxon>Eukaryota</taxon>
        <taxon>Fungi</taxon>
        <taxon>Dikarya</taxon>
        <taxon>Ascomycota</taxon>
        <taxon>Pezizomycotina</taxon>
        <taxon>Eurotiomycetes</taxon>
        <taxon>Eurotiomycetidae</taxon>
        <taxon>Eurotiales</taxon>
        <taxon>Aspergillaceae</taxon>
        <taxon>Penicillium</taxon>
    </lineage>
</organism>
<dbReference type="SUPFAM" id="SSF53383">
    <property type="entry name" value="PLP-dependent transferases"/>
    <property type="match status" value="1"/>
</dbReference>
<evidence type="ECO:0000313" key="6">
    <source>
        <dbReference type="Proteomes" id="UP001219568"/>
    </source>
</evidence>
<dbReference type="Gene3D" id="3.90.1150.10">
    <property type="entry name" value="Aspartate Aminotransferase, domain 1"/>
    <property type="match status" value="1"/>
</dbReference>
<evidence type="ECO:0000256" key="3">
    <source>
        <dbReference type="PIRSR" id="PIRSR001434-2"/>
    </source>
</evidence>
<dbReference type="Gene3D" id="3.40.640.10">
    <property type="entry name" value="Type I PLP-dependent aspartate aminotransferase-like (Major domain)"/>
    <property type="match status" value="1"/>
</dbReference>
<dbReference type="InterPro" id="IPR015424">
    <property type="entry name" value="PyrdxlP-dep_Trfase"/>
</dbReference>
<name>A0AAD6HZ18_PENCN</name>
<comment type="similarity">
    <text evidence="4">Belongs to the trans-sulfuration enzymes family.</text>
</comment>
<dbReference type="GO" id="GO:0030170">
    <property type="term" value="F:pyridoxal phosphate binding"/>
    <property type="evidence" value="ECO:0007669"/>
    <property type="project" value="InterPro"/>
</dbReference>